<evidence type="ECO:0000313" key="3">
    <source>
        <dbReference type="EMBL" id="RSM90800.1"/>
    </source>
</evidence>
<accession>A0A428ZRW8</accession>
<feature type="chain" id="PRO_5039166720" description="Small secreted protein" evidence="2">
    <location>
        <begin position="19"/>
        <end position="204"/>
    </location>
</feature>
<feature type="signal peptide" evidence="2">
    <location>
        <begin position="1"/>
        <end position="18"/>
    </location>
</feature>
<comment type="caution">
    <text evidence="3">The sequence shown here is derived from an EMBL/GenBank/DDBJ whole genome shotgun (WGS) entry which is preliminary data.</text>
</comment>
<name>A0A428ZRW8_KIBAR</name>
<reference evidence="3 4" key="1">
    <citation type="submission" date="2018-05" db="EMBL/GenBank/DDBJ databases">
        <title>Evolution of GPA BGCs.</title>
        <authorList>
            <person name="Waglechner N."/>
            <person name="Wright G.D."/>
        </authorList>
    </citation>
    <scope>NUCLEOTIDE SEQUENCE [LARGE SCALE GENOMIC DNA]</scope>
    <source>
        <strain evidence="3 4">A82846</strain>
    </source>
</reference>
<feature type="region of interest" description="Disordered" evidence="1">
    <location>
        <begin position="22"/>
        <end position="43"/>
    </location>
</feature>
<dbReference type="AlphaFoldDB" id="A0A428ZRW8"/>
<sequence>MRRLIAIPALVTALVLTACSGQQQPAGTSPAPTTPTTPAAPDPAKVAFVDDLCDAVAEFVVPAAGYRPDTSSQTAAVNSYKTQLARMSDGLQDATEGLNDVNTAAVPDGQAAVNDMRSAFAQMKQTVDSSKSKLDSVDLSNQQAVATAVQDVNKQMASLGGMKNPLNQPALETPEMEQAAAQAPECQKIKQVIANRATAPPTTS</sequence>
<evidence type="ECO:0000256" key="2">
    <source>
        <dbReference type="SAM" id="SignalP"/>
    </source>
</evidence>
<dbReference type="RefSeq" id="WP_037271165.1">
    <property type="nucleotide sequence ID" value="NZ_QHKI01000002.1"/>
</dbReference>
<protein>
    <recommendedName>
        <fullName evidence="5">Small secreted protein</fullName>
    </recommendedName>
</protein>
<proteinExistence type="predicted"/>
<gene>
    <name evidence="3" type="ORF">DMH04_04965</name>
</gene>
<evidence type="ECO:0000313" key="4">
    <source>
        <dbReference type="Proteomes" id="UP000287547"/>
    </source>
</evidence>
<dbReference type="OrthoDB" id="3689252at2"/>
<evidence type="ECO:0000256" key="1">
    <source>
        <dbReference type="SAM" id="MobiDB-lite"/>
    </source>
</evidence>
<dbReference type="Proteomes" id="UP000287547">
    <property type="component" value="Unassembled WGS sequence"/>
</dbReference>
<dbReference type="EMBL" id="QHKI01000002">
    <property type="protein sequence ID" value="RSM90800.1"/>
    <property type="molecule type" value="Genomic_DNA"/>
</dbReference>
<evidence type="ECO:0008006" key="5">
    <source>
        <dbReference type="Google" id="ProtNLM"/>
    </source>
</evidence>
<organism evidence="3 4">
    <name type="scientific">Kibdelosporangium aridum</name>
    <dbReference type="NCBI Taxonomy" id="2030"/>
    <lineage>
        <taxon>Bacteria</taxon>
        <taxon>Bacillati</taxon>
        <taxon>Actinomycetota</taxon>
        <taxon>Actinomycetes</taxon>
        <taxon>Pseudonocardiales</taxon>
        <taxon>Pseudonocardiaceae</taxon>
        <taxon>Kibdelosporangium</taxon>
    </lineage>
</organism>
<keyword evidence="2" id="KW-0732">Signal</keyword>
<dbReference type="PROSITE" id="PS51257">
    <property type="entry name" value="PROKAR_LIPOPROTEIN"/>
    <property type="match status" value="1"/>
</dbReference>
<feature type="compositionally biased region" description="Pro residues" evidence="1">
    <location>
        <begin position="32"/>
        <end position="41"/>
    </location>
</feature>